<evidence type="ECO:0000256" key="4">
    <source>
        <dbReference type="PROSITE-ProRule" id="PRU00433"/>
    </source>
</evidence>
<evidence type="ECO:0000256" key="2">
    <source>
        <dbReference type="ARBA" id="ARBA00022723"/>
    </source>
</evidence>
<evidence type="ECO:0000313" key="7">
    <source>
        <dbReference type="Proteomes" id="UP001626549"/>
    </source>
</evidence>
<dbReference type="Pfam" id="PF00034">
    <property type="entry name" value="Cytochrom_C"/>
    <property type="match status" value="1"/>
</dbReference>
<protein>
    <submittedName>
        <fullName evidence="6">Sulfur oxidation c-type cytochrome SoxX</fullName>
    </submittedName>
</protein>
<evidence type="ECO:0000313" key="6">
    <source>
        <dbReference type="EMBL" id="WOJ97205.1"/>
    </source>
</evidence>
<dbReference type="InterPro" id="IPR009056">
    <property type="entry name" value="Cyt_c-like_dom"/>
</dbReference>
<dbReference type="Proteomes" id="UP001626549">
    <property type="component" value="Chromosome"/>
</dbReference>
<feature type="domain" description="Cytochrome c" evidence="5">
    <location>
        <begin position="41"/>
        <end position="130"/>
    </location>
</feature>
<dbReference type="InterPro" id="IPR036909">
    <property type="entry name" value="Cyt_c-like_dom_sf"/>
</dbReference>
<dbReference type="NCBIfam" id="TIGR04485">
    <property type="entry name" value="thiosulf_SoxX"/>
    <property type="match status" value="1"/>
</dbReference>
<evidence type="ECO:0000256" key="3">
    <source>
        <dbReference type="ARBA" id="ARBA00023004"/>
    </source>
</evidence>
<reference evidence="6 7" key="1">
    <citation type="submission" date="2023-10" db="EMBL/GenBank/DDBJ databases">
        <title>Two novel species belonging to the OM43/NOR5 clade.</title>
        <authorList>
            <person name="Park M."/>
        </authorList>
    </citation>
    <scope>NUCLEOTIDE SEQUENCE [LARGE SCALE GENOMIC DNA]</scope>
    <source>
        <strain evidence="6 7">IMCC45268</strain>
    </source>
</reference>
<proteinExistence type="predicted"/>
<name>A0ABZ0IDL5_9GAMM</name>
<dbReference type="PROSITE" id="PS51007">
    <property type="entry name" value="CYTC"/>
    <property type="match status" value="1"/>
</dbReference>
<evidence type="ECO:0000256" key="1">
    <source>
        <dbReference type="ARBA" id="ARBA00022617"/>
    </source>
</evidence>
<dbReference type="Gene3D" id="1.10.760.10">
    <property type="entry name" value="Cytochrome c-like domain"/>
    <property type="match status" value="1"/>
</dbReference>
<dbReference type="SUPFAM" id="SSF46626">
    <property type="entry name" value="Cytochrome c"/>
    <property type="match status" value="1"/>
</dbReference>
<dbReference type="EMBL" id="CP136865">
    <property type="protein sequence ID" value="WOJ97205.1"/>
    <property type="molecule type" value="Genomic_DNA"/>
</dbReference>
<keyword evidence="2 4" id="KW-0479">Metal-binding</keyword>
<keyword evidence="1 4" id="KW-0349">Heme</keyword>
<sequence>MKDLLMSMQKTQSKPMGFVLVSLLGISAMLHGLSGRASDEAAMTEGREIAADRNRGNCYSCHMADGAEMTGNGGPPLMQMQLRFPEREVLKAQIADPRTRNPNTVMPPYGAHGILTERELDLVVDYIHSL</sequence>
<organism evidence="6 7">
    <name type="scientific">Congregibacter brevis</name>
    <dbReference type="NCBI Taxonomy" id="3081201"/>
    <lineage>
        <taxon>Bacteria</taxon>
        <taxon>Pseudomonadati</taxon>
        <taxon>Pseudomonadota</taxon>
        <taxon>Gammaproteobacteria</taxon>
        <taxon>Cellvibrionales</taxon>
        <taxon>Halieaceae</taxon>
        <taxon>Congregibacter</taxon>
    </lineage>
</organism>
<dbReference type="RefSeq" id="WP_407327911.1">
    <property type="nucleotide sequence ID" value="NZ_CP136865.1"/>
</dbReference>
<keyword evidence="3 4" id="KW-0408">Iron</keyword>
<gene>
    <name evidence="6" type="primary">soxX</name>
    <name evidence="6" type="ORF">R0137_01200</name>
</gene>
<accession>A0ABZ0IDL5</accession>
<evidence type="ECO:0000259" key="5">
    <source>
        <dbReference type="PROSITE" id="PS51007"/>
    </source>
</evidence>
<keyword evidence="7" id="KW-1185">Reference proteome</keyword>
<dbReference type="InterPro" id="IPR030999">
    <property type="entry name" value="Thiosulf_SoxX"/>
</dbReference>